<protein>
    <recommendedName>
        <fullName evidence="3">Lipoprotein</fullName>
    </recommendedName>
</protein>
<reference evidence="2" key="1">
    <citation type="submission" date="2023-07" db="EMBL/GenBank/DDBJ databases">
        <title>Dyadobacter sp. nov 'subterranea' isolated from contaminted grondwater.</title>
        <authorList>
            <person name="Szabo I."/>
            <person name="Al-Omari J."/>
            <person name="Szerdahelyi S.G."/>
            <person name="Rado J."/>
        </authorList>
    </citation>
    <scope>NUCLEOTIDE SEQUENCE [LARGE SCALE GENOMIC DNA]</scope>
    <source>
        <strain evidence="2">UP-52</strain>
    </source>
</reference>
<gene>
    <name evidence="1" type="ORF">IEE83_12720</name>
</gene>
<accession>A0ABR9WB98</accession>
<name>A0ABR9WB98_9BACT</name>
<dbReference type="RefSeq" id="WP_194120934.1">
    <property type="nucleotide sequence ID" value="NZ_JACYGY010000001.1"/>
</dbReference>
<dbReference type="EMBL" id="JACYGY010000001">
    <property type="protein sequence ID" value="MBE9462748.1"/>
    <property type="molecule type" value="Genomic_DNA"/>
</dbReference>
<sequence length="146" mass="16329">MKKYLYLPLILVCLGCKTTSKNETPVPDADVSGKYHGIISMSDLIGVPNINHYKTSKDTLNVTVEKIGDNYILHGFDTVDLTVPVSQQKGWNIPVNINASRVLSSTISFAGDSLTIQGNWRYTYIEGQYDSTSINKRNYIFVGYKK</sequence>
<evidence type="ECO:0000313" key="1">
    <source>
        <dbReference type="EMBL" id="MBE9462748.1"/>
    </source>
</evidence>
<organism evidence="1 2">
    <name type="scientific">Dyadobacter subterraneus</name>
    <dbReference type="NCBI Taxonomy" id="2773304"/>
    <lineage>
        <taxon>Bacteria</taxon>
        <taxon>Pseudomonadati</taxon>
        <taxon>Bacteroidota</taxon>
        <taxon>Cytophagia</taxon>
        <taxon>Cytophagales</taxon>
        <taxon>Spirosomataceae</taxon>
        <taxon>Dyadobacter</taxon>
    </lineage>
</organism>
<evidence type="ECO:0008006" key="3">
    <source>
        <dbReference type="Google" id="ProtNLM"/>
    </source>
</evidence>
<evidence type="ECO:0000313" key="2">
    <source>
        <dbReference type="Proteomes" id="UP000634134"/>
    </source>
</evidence>
<dbReference type="Proteomes" id="UP000634134">
    <property type="component" value="Unassembled WGS sequence"/>
</dbReference>
<proteinExistence type="predicted"/>
<keyword evidence="2" id="KW-1185">Reference proteome</keyword>
<comment type="caution">
    <text evidence="1">The sequence shown here is derived from an EMBL/GenBank/DDBJ whole genome shotgun (WGS) entry which is preliminary data.</text>
</comment>